<protein>
    <submittedName>
        <fullName evidence="2">Putative ABC transporter permease</fullName>
    </submittedName>
</protein>
<keyword evidence="1" id="KW-1133">Transmembrane helix</keyword>
<keyword evidence="1" id="KW-0472">Membrane</keyword>
<dbReference type="KEGG" id="aob:I6H46_02585"/>
<keyword evidence="3" id="KW-1185">Reference proteome</keyword>
<name>A0A7T7ZWD6_9FIRM</name>
<accession>A0A7T7ZWD6</accession>
<proteinExistence type="predicted"/>
<feature type="transmembrane region" description="Helical" evidence="1">
    <location>
        <begin position="6"/>
        <end position="25"/>
    </location>
</feature>
<keyword evidence="1" id="KW-0812">Transmembrane</keyword>
<gene>
    <name evidence="2" type="ORF">I6H46_02585</name>
</gene>
<dbReference type="Proteomes" id="UP000595871">
    <property type="component" value="Chromosome"/>
</dbReference>
<feature type="transmembrane region" description="Helical" evidence="1">
    <location>
        <begin position="37"/>
        <end position="57"/>
    </location>
</feature>
<dbReference type="EMBL" id="CP067016">
    <property type="protein sequence ID" value="QQN56515.1"/>
    <property type="molecule type" value="Genomic_DNA"/>
</dbReference>
<feature type="transmembrane region" description="Helical" evidence="1">
    <location>
        <begin position="114"/>
        <end position="134"/>
    </location>
</feature>
<dbReference type="InterPro" id="IPR010540">
    <property type="entry name" value="CmpB_TMEM229"/>
</dbReference>
<organism evidence="2 3">
    <name type="scientific">Anaerococcus obesiensis</name>
    <dbReference type="NCBI Taxonomy" id="1287640"/>
    <lineage>
        <taxon>Bacteria</taxon>
        <taxon>Bacillati</taxon>
        <taxon>Bacillota</taxon>
        <taxon>Tissierellia</taxon>
        <taxon>Tissierellales</taxon>
        <taxon>Peptoniphilaceae</taxon>
        <taxon>Anaerococcus</taxon>
    </lineage>
</organism>
<dbReference type="Pfam" id="PF06541">
    <property type="entry name" value="ABC_trans_CmpB"/>
    <property type="match status" value="1"/>
</dbReference>
<dbReference type="AlphaFoldDB" id="A0A7T7ZWD6"/>
<dbReference type="RefSeq" id="WP_200226113.1">
    <property type="nucleotide sequence ID" value="NZ_CP067016.1"/>
</dbReference>
<evidence type="ECO:0000256" key="1">
    <source>
        <dbReference type="SAM" id="Phobius"/>
    </source>
</evidence>
<sequence length="242" mass="28288">MVINRYIVFYFFFALLGWVWESIYCTAQNQKWQNRGFLYGPLCPIYGFGSIFALFAYDLVNGGVLERLSSLQILVVGFVVSMILEYPTSYILEKLFHARWWDYTDVPLNLNGRTSVPTSVGFGLAGILVMNYLIPMAENLYLLLPEIFVIILPFILIGIHSSDLTLTVVNLTNFQKQLDEIEEEFQEKMTQRVDNYYRKKKMYSPKALRRVVSFRMSESRNKIASKIIEEIEKIERIEKIKK</sequence>
<reference evidence="2 3" key="1">
    <citation type="submission" date="2020-12" db="EMBL/GenBank/DDBJ databases">
        <title>FDA dAtabase for Regulatory Grade micrObial Sequences (FDA-ARGOS): Supporting development and validation of Infectious Disease Dx tests.</title>
        <authorList>
            <person name="Sproer C."/>
            <person name="Gronow S."/>
            <person name="Severitt S."/>
            <person name="Schroder I."/>
            <person name="Tallon L."/>
            <person name="Sadzewicz L."/>
            <person name="Zhao X."/>
            <person name="Boylan J."/>
            <person name="Ott S."/>
            <person name="Bowen H."/>
            <person name="Vavikolanu K."/>
            <person name="Mehta A."/>
            <person name="Aluvathingal J."/>
            <person name="Nadendla S."/>
            <person name="Lowell S."/>
            <person name="Myers T."/>
            <person name="Yan Y."/>
            <person name="Sichtig H."/>
        </authorList>
    </citation>
    <scope>NUCLEOTIDE SEQUENCE [LARGE SCALE GENOMIC DNA]</scope>
    <source>
        <strain evidence="2 3">FDAARGOS_989</strain>
    </source>
</reference>
<evidence type="ECO:0000313" key="2">
    <source>
        <dbReference type="EMBL" id="QQN56515.1"/>
    </source>
</evidence>
<evidence type="ECO:0000313" key="3">
    <source>
        <dbReference type="Proteomes" id="UP000595871"/>
    </source>
</evidence>
<feature type="transmembrane region" description="Helical" evidence="1">
    <location>
        <begin position="69"/>
        <end position="93"/>
    </location>
</feature>